<proteinExistence type="inferred from homology"/>
<dbReference type="SUPFAM" id="SSF52402">
    <property type="entry name" value="Adenine nucleotide alpha hydrolases-like"/>
    <property type="match status" value="2"/>
</dbReference>
<dbReference type="InterPro" id="IPR006016">
    <property type="entry name" value="UspA"/>
</dbReference>
<dbReference type="Pfam" id="PF00582">
    <property type="entry name" value="Usp"/>
    <property type="match status" value="2"/>
</dbReference>
<dbReference type="RefSeq" id="WP_203960826.1">
    <property type="nucleotide sequence ID" value="NZ_AP023355.1"/>
</dbReference>
<dbReference type="PRINTS" id="PR01438">
    <property type="entry name" value="UNVRSLSTRESS"/>
</dbReference>
<evidence type="ECO:0000259" key="2">
    <source>
        <dbReference type="Pfam" id="PF00582"/>
    </source>
</evidence>
<organism evidence="3 4">
    <name type="scientific">Actinocatenispora thailandica</name>
    <dbReference type="NCBI Taxonomy" id="227318"/>
    <lineage>
        <taxon>Bacteria</taxon>
        <taxon>Bacillati</taxon>
        <taxon>Actinomycetota</taxon>
        <taxon>Actinomycetes</taxon>
        <taxon>Micromonosporales</taxon>
        <taxon>Micromonosporaceae</taxon>
        <taxon>Actinocatenispora</taxon>
    </lineage>
</organism>
<dbReference type="PANTHER" id="PTHR46268:SF6">
    <property type="entry name" value="UNIVERSAL STRESS PROTEIN UP12"/>
    <property type="match status" value="1"/>
</dbReference>
<sequence length="282" mass="29515">MGNAPIVVGVDGSSWSEAALDWAAAEAVRRDTTLTVLYAFEWPIMGVPFSAIPTGYDPRQPARRLVLRMADRARALVPSLQVTSRLENGPPVRRLLSAADRASLVVVGSRGLGGFSGLVVGSVSLQVAEHCDRPVVVVRGDGPARTDGPVVVGVDGPAGDPAIGWAFEEAAARRTGLVAVRVWPTGPTPAPDPGDPAERDVAAASHEQLERWHQKYPQVPLEMRDLRGHAAALLAEQSAAAQLVVVGARGRGGFAGLLLGSVSQGVLRQARCPVAVVRDCSA</sequence>
<dbReference type="AlphaFoldDB" id="A0A7R7DLP6"/>
<feature type="domain" description="UspA" evidence="2">
    <location>
        <begin position="149"/>
        <end position="278"/>
    </location>
</feature>
<dbReference type="KEGG" id="atl:Athai_15470"/>
<reference evidence="3 4" key="1">
    <citation type="submission" date="2020-08" db="EMBL/GenBank/DDBJ databases">
        <title>Whole genome shotgun sequence of Actinocatenispora thailandica NBRC 105041.</title>
        <authorList>
            <person name="Komaki H."/>
            <person name="Tamura T."/>
        </authorList>
    </citation>
    <scope>NUCLEOTIDE SEQUENCE [LARGE SCALE GENOMIC DNA]</scope>
    <source>
        <strain evidence="3 4">NBRC 105041</strain>
    </source>
</reference>
<dbReference type="Proteomes" id="UP000611640">
    <property type="component" value="Chromosome"/>
</dbReference>
<feature type="domain" description="UspA" evidence="2">
    <location>
        <begin position="5"/>
        <end position="139"/>
    </location>
</feature>
<dbReference type="InterPro" id="IPR006015">
    <property type="entry name" value="Universal_stress_UspA"/>
</dbReference>
<name>A0A7R7DLP6_9ACTN</name>
<protein>
    <submittedName>
        <fullName evidence="3">Universal stress protein</fullName>
    </submittedName>
</protein>
<keyword evidence="4" id="KW-1185">Reference proteome</keyword>
<dbReference type="EMBL" id="AP023355">
    <property type="protein sequence ID" value="BCJ34044.1"/>
    <property type="molecule type" value="Genomic_DNA"/>
</dbReference>
<evidence type="ECO:0000313" key="4">
    <source>
        <dbReference type="Proteomes" id="UP000611640"/>
    </source>
</evidence>
<dbReference type="InterPro" id="IPR014729">
    <property type="entry name" value="Rossmann-like_a/b/a_fold"/>
</dbReference>
<gene>
    <name evidence="3" type="ORF">Athai_15470</name>
</gene>
<dbReference type="Gene3D" id="3.40.50.620">
    <property type="entry name" value="HUPs"/>
    <property type="match status" value="2"/>
</dbReference>
<evidence type="ECO:0000313" key="3">
    <source>
        <dbReference type="EMBL" id="BCJ34044.1"/>
    </source>
</evidence>
<evidence type="ECO:0000256" key="1">
    <source>
        <dbReference type="ARBA" id="ARBA00008791"/>
    </source>
</evidence>
<accession>A0A7R7DLP6</accession>
<comment type="similarity">
    <text evidence="1">Belongs to the universal stress protein A family.</text>
</comment>
<dbReference type="PANTHER" id="PTHR46268">
    <property type="entry name" value="STRESS RESPONSE PROTEIN NHAX"/>
    <property type="match status" value="1"/>
</dbReference>